<gene>
    <name evidence="1" type="ORF">GCM10010123_32240</name>
</gene>
<proteinExistence type="predicted"/>
<evidence type="ECO:0000313" key="1">
    <source>
        <dbReference type="EMBL" id="GGJ99931.1"/>
    </source>
</evidence>
<name>A0A8J3FCE1_9ACTN</name>
<dbReference type="RefSeq" id="WP_189170954.1">
    <property type="nucleotide sequence ID" value="NZ_BMQB01000006.1"/>
</dbReference>
<organism evidence="1 2">
    <name type="scientific">Pilimelia anulata</name>
    <dbReference type="NCBI Taxonomy" id="53371"/>
    <lineage>
        <taxon>Bacteria</taxon>
        <taxon>Bacillati</taxon>
        <taxon>Actinomycetota</taxon>
        <taxon>Actinomycetes</taxon>
        <taxon>Micromonosporales</taxon>
        <taxon>Micromonosporaceae</taxon>
        <taxon>Pilimelia</taxon>
    </lineage>
</organism>
<dbReference type="EMBL" id="BMQB01000006">
    <property type="protein sequence ID" value="GGJ99931.1"/>
    <property type="molecule type" value="Genomic_DNA"/>
</dbReference>
<reference evidence="1" key="1">
    <citation type="journal article" date="2014" name="Int. J. Syst. Evol. Microbiol.">
        <title>Complete genome sequence of Corynebacterium casei LMG S-19264T (=DSM 44701T), isolated from a smear-ripened cheese.</title>
        <authorList>
            <consortium name="US DOE Joint Genome Institute (JGI-PGF)"/>
            <person name="Walter F."/>
            <person name="Albersmeier A."/>
            <person name="Kalinowski J."/>
            <person name="Ruckert C."/>
        </authorList>
    </citation>
    <scope>NUCLEOTIDE SEQUENCE</scope>
    <source>
        <strain evidence="1">JCM 3090</strain>
    </source>
</reference>
<sequence length="288" mass="31702">MINYLRSEVCPQLVGSGGASRATFTAAAAFTEMAGWMAHDVGRTLAAERHFSRALDLARAGDDRFIEAHILASMSHLANYRRNPIAGMEYPHRALVMLADGPRYPVLEARLIAMQARARAGLRRPRETADLLIRAEWALAASPAVEHSQWVSGFDEGALAAEAARCMYDLVDIAGAERQAHRVVELRADDRLRSRAFGQLPLVAALLRRGEVPAACSLATRVLDATQHLGSFLVVEQLAGFRRTVEPHRRNTSVAAFTARLDEALVARRWLCHGPAEDGYPSTREEAW</sequence>
<accession>A0A8J3FCE1</accession>
<comment type="caution">
    <text evidence="1">The sequence shown here is derived from an EMBL/GenBank/DDBJ whole genome shotgun (WGS) entry which is preliminary data.</text>
</comment>
<reference evidence="1" key="2">
    <citation type="submission" date="2020-09" db="EMBL/GenBank/DDBJ databases">
        <authorList>
            <person name="Sun Q."/>
            <person name="Ohkuma M."/>
        </authorList>
    </citation>
    <scope>NUCLEOTIDE SEQUENCE</scope>
    <source>
        <strain evidence="1">JCM 3090</strain>
    </source>
</reference>
<dbReference type="AlphaFoldDB" id="A0A8J3FCE1"/>
<dbReference type="Proteomes" id="UP000649739">
    <property type="component" value="Unassembled WGS sequence"/>
</dbReference>
<keyword evidence="2" id="KW-1185">Reference proteome</keyword>
<evidence type="ECO:0000313" key="2">
    <source>
        <dbReference type="Proteomes" id="UP000649739"/>
    </source>
</evidence>
<protein>
    <submittedName>
        <fullName evidence="1">Uncharacterized protein</fullName>
    </submittedName>
</protein>